<dbReference type="Proteomes" id="UP000615446">
    <property type="component" value="Unassembled WGS sequence"/>
</dbReference>
<sequence length="130" mass="15773">MINWFKKSSESLKLQEKNFCSFCLKLTFKILQDFYSKNFRKALEFNFLEDILLDFQNFRTFWRCLKTFFLNFQQVTLGPFRDASDISFEFQEWTFWHDSWRNGPFGIVPRDIGLQLRIKDNGYDFKTGKA</sequence>
<gene>
    <name evidence="1" type="ORF">RCL2_000419300</name>
</gene>
<evidence type="ECO:0000313" key="1">
    <source>
        <dbReference type="EMBL" id="GES76807.1"/>
    </source>
</evidence>
<organism evidence="1 2">
    <name type="scientific">Rhizophagus clarus</name>
    <dbReference type="NCBI Taxonomy" id="94130"/>
    <lineage>
        <taxon>Eukaryota</taxon>
        <taxon>Fungi</taxon>
        <taxon>Fungi incertae sedis</taxon>
        <taxon>Mucoromycota</taxon>
        <taxon>Glomeromycotina</taxon>
        <taxon>Glomeromycetes</taxon>
        <taxon>Glomerales</taxon>
        <taxon>Glomeraceae</taxon>
        <taxon>Rhizophagus</taxon>
    </lineage>
</organism>
<name>A0A8H3QF75_9GLOM</name>
<reference evidence="1" key="1">
    <citation type="submission" date="2019-10" db="EMBL/GenBank/DDBJ databases">
        <title>Conservation and host-specific expression of non-tandemly repeated heterogenous ribosome RNA gene in arbuscular mycorrhizal fungi.</title>
        <authorList>
            <person name="Maeda T."/>
            <person name="Kobayashi Y."/>
            <person name="Nakagawa T."/>
            <person name="Ezawa T."/>
            <person name="Yamaguchi K."/>
            <person name="Bino T."/>
            <person name="Nishimoto Y."/>
            <person name="Shigenobu S."/>
            <person name="Kawaguchi M."/>
        </authorList>
    </citation>
    <scope>NUCLEOTIDE SEQUENCE</scope>
    <source>
        <strain evidence="1">HR1</strain>
    </source>
</reference>
<proteinExistence type="predicted"/>
<comment type="caution">
    <text evidence="1">The sequence shown here is derived from an EMBL/GenBank/DDBJ whole genome shotgun (WGS) entry which is preliminary data.</text>
</comment>
<accession>A0A8H3QF75</accession>
<dbReference type="AlphaFoldDB" id="A0A8H3QF75"/>
<dbReference type="EMBL" id="BLAL01000026">
    <property type="protein sequence ID" value="GES76807.1"/>
    <property type="molecule type" value="Genomic_DNA"/>
</dbReference>
<evidence type="ECO:0000313" key="2">
    <source>
        <dbReference type="Proteomes" id="UP000615446"/>
    </source>
</evidence>
<protein>
    <submittedName>
        <fullName evidence="1">Uncharacterized protein</fullName>
    </submittedName>
</protein>